<keyword evidence="3" id="KW-0813">Transport</keyword>
<sequence>MPGLSRPPTVRFQDEVRTFIAFGLVGAVNSILPLIVFSANYLIIPFPRAVVTILEILPALLIKLILPPLLRHVNISYRLRPLLLASCWVLTRIVTAATPPNVPPAPRILMTLLASAASAATDVSCLGQLRHYGLAGLAGWGVGTGTGRLLCALFPLAVTVWQGRQLRQAIEHILPLTAVMLVAFLLVLPRPAVYRRDPDDVLDDDLQGEPGVFLLQQDPRLNGAANAHHAGGATVAAGGKLDALSKNVKQNIGLTRPLVKPYMTPLFVAFVVQAVVYPGIARALAASLQPDFLHYSTVYGLFFHAGNLLARSSVLFFRIRRPRSLLSLLLVALASVLVNAYFLISAYAIFLMAFVIGFLVGAVYVNIFARILEDDIYDADAREFALGAASAGEAAGLLFGGIVGTVFEAALCSLPVDGTRWCHRTR</sequence>
<comment type="subcellular location">
    <subcellularLocation>
        <location evidence="1">Endomembrane system</location>
        <topology evidence="1">Multi-pass membrane protein</topology>
    </subcellularLocation>
    <subcellularLocation>
        <location evidence="8">Vacuole membrane</location>
        <topology evidence="8">Multi-pass membrane protein</topology>
    </subcellularLocation>
</comment>
<dbReference type="GeneID" id="39575273"/>
<keyword evidence="8" id="KW-0926">Vacuole</keyword>
<keyword evidence="7 8" id="KW-0472">Membrane</keyword>
<evidence type="ECO:0000313" key="10">
    <source>
        <dbReference type="Proteomes" id="UP000272025"/>
    </source>
</evidence>
<feature type="transmembrane region" description="Helical" evidence="8">
    <location>
        <begin position="49"/>
        <end position="70"/>
    </location>
</feature>
<dbReference type="PANTHER" id="PTHR10981:SF0">
    <property type="entry name" value="BATTENIN"/>
    <property type="match status" value="1"/>
</dbReference>
<evidence type="ECO:0000256" key="1">
    <source>
        <dbReference type="ARBA" id="ARBA00004127"/>
    </source>
</evidence>
<dbReference type="AlphaFoldDB" id="A0A3N2PZK4"/>
<dbReference type="Proteomes" id="UP000272025">
    <property type="component" value="Unassembled WGS sequence"/>
</dbReference>
<dbReference type="InterPro" id="IPR003492">
    <property type="entry name" value="Battenin_disease_Cln3"/>
</dbReference>
<feature type="transmembrane region" description="Helical" evidence="8">
    <location>
        <begin position="169"/>
        <end position="188"/>
    </location>
</feature>
<evidence type="ECO:0000256" key="8">
    <source>
        <dbReference type="RuleBase" id="RU361113"/>
    </source>
</evidence>
<evidence type="ECO:0000256" key="7">
    <source>
        <dbReference type="ARBA" id="ARBA00023136"/>
    </source>
</evidence>
<dbReference type="RefSeq" id="XP_028467750.1">
    <property type="nucleotide sequence ID" value="XM_028606795.1"/>
</dbReference>
<accession>A0A3N2PZK4</accession>
<dbReference type="InterPro" id="IPR036259">
    <property type="entry name" value="MFS_trans_sf"/>
</dbReference>
<protein>
    <recommendedName>
        <fullName evidence="8">Protein BTN</fullName>
    </recommendedName>
</protein>
<comment type="similarity">
    <text evidence="2 8">Belongs to the battenin family.</text>
</comment>
<organism evidence="9 10">
    <name type="scientific">Sodiomyces alkalinus (strain CBS 110278 / VKM F-3762 / F11)</name>
    <name type="common">Alkaliphilic filamentous fungus</name>
    <dbReference type="NCBI Taxonomy" id="1314773"/>
    <lineage>
        <taxon>Eukaryota</taxon>
        <taxon>Fungi</taxon>
        <taxon>Dikarya</taxon>
        <taxon>Ascomycota</taxon>
        <taxon>Pezizomycotina</taxon>
        <taxon>Sordariomycetes</taxon>
        <taxon>Hypocreomycetidae</taxon>
        <taxon>Glomerellales</taxon>
        <taxon>Plectosphaerellaceae</taxon>
        <taxon>Sodiomyces</taxon>
    </lineage>
</organism>
<dbReference type="GO" id="GO:0005774">
    <property type="term" value="C:vacuolar membrane"/>
    <property type="evidence" value="ECO:0007669"/>
    <property type="project" value="UniProtKB-SubCell"/>
</dbReference>
<dbReference type="SUPFAM" id="SSF103473">
    <property type="entry name" value="MFS general substrate transporter"/>
    <property type="match status" value="1"/>
</dbReference>
<evidence type="ECO:0000256" key="2">
    <source>
        <dbReference type="ARBA" id="ARBA00007467"/>
    </source>
</evidence>
<evidence type="ECO:0000256" key="6">
    <source>
        <dbReference type="ARBA" id="ARBA00022989"/>
    </source>
</evidence>
<evidence type="ECO:0000313" key="9">
    <source>
        <dbReference type="EMBL" id="ROT39944.1"/>
    </source>
</evidence>
<feature type="transmembrane region" description="Helical" evidence="8">
    <location>
        <begin position="384"/>
        <end position="407"/>
    </location>
</feature>
<dbReference type="Pfam" id="PF02487">
    <property type="entry name" value="CLN3"/>
    <property type="match status" value="1"/>
</dbReference>
<reference evidence="9 10" key="1">
    <citation type="journal article" date="2018" name="Mol. Ecol.">
        <title>The obligate alkalophilic soda-lake fungus Sodiomyces alkalinus has shifted to a protein diet.</title>
        <authorList>
            <person name="Grum-Grzhimaylo A.A."/>
            <person name="Falkoski D.L."/>
            <person name="van den Heuvel J."/>
            <person name="Valero-Jimenez C.A."/>
            <person name="Min B."/>
            <person name="Choi I.G."/>
            <person name="Lipzen A."/>
            <person name="Daum C.G."/>
            <person name="Aanen D.K."/>
            <person name="Tsang A."/>
            <person name="Henrissat B."/>
            <person name="Bilanenko E.N."/>
            <person name="de Vries R.P."/>
            <person name="van Kan J.A.L."/>
            <person name="Grigoriev I.V."/>
            <person name="Debets A.J.M."/>
        </authorList>
    </citation>
    <scope>NUCLEOTIDE SEQUENCE [LARGE SCALE GENOMIC DNA]</scope>
    <source>
        <strain evidence="9 10">F11</strain>
    </source>
</reference>
<dbReference type="PRINTS" id="PR01315">
    <property type="entry name" value="BATTENIN"/>
</dbReference>
<feature type="transmembrane region" description="Helical" evidence="8">
    <location>
        <begin position="134"/>
        <end position="157"/>
    </location>
</feature>
<dbReference type="PANTHER" id="PTHR10981">
    <property type="entry name" value="BATTENIN"/>
    <property type="match status" value="1"/>
</dbReference>
<feature type="transmembrane region" description="Helical" evidence="8">
    <location>
        <begin position="324"/>
        <end position="344"/>
    </location>
</feature>
<keyword evidence="10" id="KW-1185">Reference proteome</keyword>
<name>A0A3N2PZK4_SODAK</name>
<evidence type="ECO:0000256" key="5">
    <source>
        <dbReference type="ARBA" id="ARBA00022970"/>
    </source>
</evidence>
<feature type="transmembrane region" description="Helical" evidence="8">
    <location>
        <begin position="297"/>
        <end position="317"/>
    </location>
</feature>
<keyword evidence="6 8" id="KW-1133">Transmembrane helix</keyword>
<evidence type="ECO:0000256" key="3">
    <source>
        <dbReference type="ARBA" id="ARBA00022448"/>
    </source>
</evidence>
<keyword evidence="5" id="KW-0029">Amino-acid transport</keyword>
<evidence type="ECO:0000256" key="4">
    <source>
        <dbReference type="ARBA" id="ARBA00022692"/>
    </source>
</evidence>
<feature type="transmembrane region" description="Helical" evidence="8">
    <location>
        <begin position="20"/>
        <end position="43"/>
    </location>
</feature>
<dbReference type="STRING" id="1314773.A0A3N2PZK4"/>
<keyword evidence="4 8" id="KW-0812">Transmembrane</keyword>
<feature type="transmembrane region" description="Helical" evidence="8">
    <location>
        <begin position="350"/>
        <end position="372"/>
    </location>
</feature>
<dbReference type="GO" id="GO:0012505">
    <property type="term" value="C:endomembrane system"/>
    <property type="evidence" value="ECO:0007669"/>
    <property type="project" value="UniProtKB-SubCell"/>
</dbReference>
<dbReference type="EMBL" id="ML119053">
    <property type="protein sequence ID" value="ROT39944.1"/>
    <property type="molecule type" value="Genomic_DNA"/>
</dbReference>
<proteinExistence type="inferred from homology"/>
<feature type="transmembrane region" description="Helical" evidence="8">
    <location>
        <begin position="266"/>
        <end position="285"/>
    </location>
</feature>
<dbReference type="OrthoDB" id="4849469at2759"/>
<dbReference type="GO" id="GO:0051453">
    <property type="term" value="P:regulation of intracellular pH"/>
    <property type="evidence" value="ECO:0007669"/>
    <property type="project" value="TreeGrafter"/>
</dbReference>
<gene>
    <name evidence="9" type="ORF">SODALDRAFT_142008</name>
</gene>
<dbReference type="GO" id="GO:0006865">
    <property type="term" value="P:amino acid transport"/>
    <property type="evidence" value="ECO:0007669"/>
    <property type="project" value="UniProtKB-KW"/>
</dbReference>